<name>A0ACB9T1C3_HOLOL</name>
<sequence>MECIPVKVDYNFLMQKDDGFPVNICNKCLEKLNIAWEFRLSVIESDIKLHNFYKTKSVKPKPKKPDKNNIKEEIKSEQIESTVPNLDDNEIKQENPHIIVCDKEKDEYQDISCEFPNDNADDSNSCTDELNEPDKVIEEAPIVNKRKRNYKRLNTSRNINEKQAELLDNADYKRIVQLPITRREKTLLPVYCPDCNKSFSFQYFVTVHAHLHTGNLPFKCEKCDMRFPKRTVLKQHMLKHVKTRNHPCDLCEKSFFRAAALKFHKLQVHSTERPHKCEICGKTFKLIFPLQKHIKLHNNEKTHICEVCGKAFVDLGALTYHKRIHYSEKNFPCKTCGKKFAYQRTLKTHSLVHTGERPYACDQCGRTFRLSMLLKQHMLIHTGEKPFTCEICSKKFRTRSVLILHMRTHTGETPYPCDLCSSAFKYRHHLINHKKIHHKDESELGTKVENE</sequence>
<accession>A0ACB9T1C3</accession>
<protein>
    <submittedName>
        <fullName evidence="1">Zinc finger protein</fullName>
    </submittedName>
</protein>
<keyword evidence="2" id="KW-1185">Reference proteome</keyword>
<reference evidence="1" key="1">
    <citation type="submission" date="2022-04" db="EMBL/GenBank/DDBJ databases">
        <title>Chromosome-scale genome assembly of Holotrichia oblita Faldermann.</title>
        <authorList>
            <person name="Rongchong L."/>
        </authorList>
    </citation>
    <scope>NUCLEOTIDE SEQUENCE</scope>
    <source>
        <strain evidence="1">81SQS9</strain>
    </source>
</reference>
<evidence type="ECO:0000313" key="2">
    <source>
        <dbReference type="Proteomes" id="UP001056778"/>
    </source>
</evidence>
<comment type="caution">
    <text evidence="1">The sequence shown here is derived from an EMBL/GenBank/DDBJ whole genome shotgun (WGS) entry which is preliminary data.</text>
</comment>
<dbReference type="Proteomes" id="UP001056778">
    <property type="component" value="Chromosome 5"/>
</dbReference>
<gene>
    <name evidence="1" type="ORF">MML48_5g00009456</name>
</gene>
<dbReference type="EMBL" id="CM043019">
    <property type="protein sequence ID" value="KAI4460610.1"/>
    <property type="molecule type" value="Genomic_DNA"/>
</dbReference>
<proteinExistence type="predicted"/>
<evidence type="ECO:0000313" key="1">
    <source>
        <dbReference type="EMBL" id="KAI4460610.1"/>
    </source>
</evidence>
<organism evidence="1 2">
    <name type="scientific">Holotrichia oblita</name>
    <name type="common">Chafer beetle</name>
    <dbReference type="NCBI Taxonomy" id="644536"/>
    <lineage>
        <taxon>Eukaryota</taxon>
        <taxon>Metazoa</taxon>
        <taxon>Ecdysozoa</taxon>
        <taxon>Arthropoda</taxon>
        <taxon>Hexapoda</taxon>
        <taxon>Insecta</taxon>
        <taxon>Pterygota</taxon>
        <taxon>Neoptera</taxon>
        <taxon>Endopterygota</taxon>
        <taxon>Coleoptera</taxon>
        <taxon>Polyphaga</taxon>
        <taxon>Scarabaeiformia</taxon>
        <taxon>Scarabaeidae</taxon>
        <taxon>Melolonthinae</taxon>
        <taxon>Holotrichia</taxon>
    </lineage>
</organism>